<dbReference type="OrthoDB" id="6497721at2759"/>
<dbReference type="AlphaFoldDB" id="A0A9J6FIF3"/>
<gene>
    <name evidence="1" type="ORF">HPB48_002194</name>
</gene>
<sequence length="213" mass="23410">MLACEASPLRHAAQDPQVQHRLLDTTRIANAFVDEMLRIFRLNTVLMERLTPLRIPGELRFPGGRVHDVRVMKLPALERRGDVSASLEAGVFAVSGGLGLDELLVQSRYSVGPREPFQVAGDIDSRIRNTTARVQLAIDVARARAVMDVFKVCARAVPLSSTVPHPCPQSAALTSAECLFMLSRRRLTVRLGFLNIRGLCACVSVPASLMRRS</sequence>
<reference evidence="1 2" key="1">
    <citation type="journal article" date="2020" name="Cell">
        <title>Large-Scale Comparative Analyses of Tick Genomes Elucidate Their Genetic Diversity and Vector Capacities.</title>
        <authorList>
            <consortium name="Tick Genome and Microbiome Consortium (TIGMIC)"/>
            <person name="Jia N."/>
            <person name="Wang J."/>
            <person name="Shi W."/>
            <person name="Du L."/>
            <person name="Sun Y."/>
            <person name="Zhan W."/>
            <person name="Jiang J.F."/>
            <person name="Wang Q."/>
            <person name="Zhang B."/>
            <person name="Ji P."/>
            <person name="Bell-Sakyi L."/>
            <person name="Cui X.M."/>
            <person name="Yuan T.T."/>
            <person name="Jiang B.G."/>
            <person name="Yang W.F."/>
            <person name="Lam T.T."/>
            <person name="Chang Q.C."/>
            <person name="Ding S.J."/>
            <person name="Wang X.J."/>
            <person name="Zhu J.G."/>
            <person name="Ruan X.D."/>
            <person name="Zhao L."/>
            <person name="Wei J.T."/>
            <person name="Ye R.Z."/>
            <person name="Que T.C."/>
            <person name="Du C.H."/>
            <person name="Zhou Y.H."/>
            <person name="Cheng J.X."/>
            <person name="Dai P.F."/>
            <person name="Guo W.B."/>
            <person name="Han X.H."/>
            <person name="Huang E.J."/>
            <person name="Li L.F."/>
            <person name="Wei W."/>
            <person name="Gao Y.C."/>
            <person name="Liu J.Z."/>
            <person name="Shao H.Z."/>
            <person name="Wang X."/>
            <person name="Wang C.C."/>
            <person name="Yang T.C."/>
            <person name="Huo Q.B."/>
            <person name="Li W."/>
            <person name="Chen H.Y."/>
            <person name="Chen S.E."/>
            <person name="Zhou L.G."/>
            <person name="Ni X.B."/>
            <person name="Tian J.H."/>
            <person name="Sheng Y."/>
            <person name="Liu T."/>
            <person name="Pan Y.S."/>
            <person name="Xia L.Y."/>
            <person name="Li J."/>
            <person name="Zhao F."/>
            <person name="Cao W.C."/>
        </authorList>
    </citation>
    <scope>NUCLEOTIDE SEQUENCE [LARGE SCALE GENOMIC DNA]</scope>
    <source>
        <strain evidence="1">HaeL-2018</strain>
    </source>
</reference>
<evidence type="ECO:0000313" key="1">
    <source>
        <dbReference type="EMBL" id="KAH9362216.1"/>
    </source>
</evidence>
<organism evidence="1 2">
    <name type="scientific">Haemaphysalis longicornis</name>
    <name type="common">Bush tick</name>
    <dbReference type="NCBI Taxonomy" id="44386"/>
    <lineage>
        <taxon>Eukaryota</taxon>
        <taxon>Metazoa</taxon>
        <taxon>Ecdysozoa</taxon>
        <taxon>Arthropoda</taxon>
        <taxon>Chelicerata</taxon>
        <taxon>Arachnida</taxon>
        <taxon>Acari</taxon>
        <taxon>Parasitiformes</taxon>
        <taxon>Ixodida</taxon>
        <taxon>Ixodoidea</taxon>
        <taxon>Ixodidae</taxon>
        <taxon>Haemaphysalinae</taxon>
        <taxon>Haemaphysalis</taxon>
    </lineage>
</organism>
<dbReference type="OMA" id="SAECLFM"/>
<protein>
    <submittedName>
        <fullName evidence="1">Uncharacterized protein</fullName>
    </submittedName>
</protein>
<evidence type="ECO:0000313" key="2">
    <source>
        <dbReference type="Proteomes" id="UP000821853"/>
    </source>
</evidence>
<dbReference type="VEuPathDB" id="VectorBase:HLOH_061527"/>
<accession>A0A9J6FIF3</accession>
<dbReference type="Proteomes" id="UP000821853">
    <property type="component" value="Chromosome 1"/>
</dbReference>
<comment type="caution">
    <text evidence="1">The sequence shown here is derived from an EMBL/GenBank/DDBJ whole genome shotgun (WGS) entry which is preliminary data.</text>
</comment>
<proteinExistence type="predicted"/>
<name>A0A9J6FIF3_HAELO</name>
<dbReference type="EMBL" id="JABSTR010000001">
    <property type="protein sequence ID" value="KAH9362216.1"/>
    <property type="molecule type" value="Genomic_DNA"/>
</dbReference>
<keyword evidence="2" id="KW-1185">Reference proteome</keyword>